<evidence type="ECO:0000313" key="2">
    <source>
        <dbReference type="EMBL" id="SAL59397.1"/>
    </source>
</evidence>
<keyword evidence="3" id="KW-1185">Reference proteome</keyword>
<dbReference type="EMBL" id="FCON02000027">
    <property type="protein sequence ID" value="SAL59397.1"/>
    <property type="molecule type" value="Genomic_DNA"/>
</dbReference>
<dbReference type="Proteomes" id="UP000054770">
    <property type="component" value="Unassembled WGS sequence"/>
</dbReference>
<gene>
    <name evidence="2" type="ORF">AWB68_02983</name>
</gene>
<reference evidence="2" key="1">
    <citation type="submission" date="2016-01" db="EMBL/GenBank/DDBJ databases">
        <authorList>
            <person name="Peeters C."/>
        </authorList>
    </citation>
    <scope>NUCLEOTIDE SEQUENCE [LARGE SCALE GENOMIC DNA]</scope>
    <source>
        <strain evidence="2">LMG 22940</strain>
    </source>
</reference>
<evidence type="ECO:0000313" key="3">
    <source>
        <dbReference type="Proteomes" id="UP000054770"/>
    </source>
</evidence>
<protein>
    <submittedName>
        <fullName evidence="2">Uncharacterized protein</fullName>
    </submittedName>
</protein>
<feature type="transmembrane region" description="Helical" evidence="1">
    <location>
        <begin position="24"/>
        <end position="52"/>
    </location>
</feature>
<comment type="caution">
    <text evidence="2">The sequence shown here is derived from an EMBL/GenBank/DDBJ whole genome shotgun (WGS) entry which is preliminary data.</text>
</comment>
<proteinExistence type="predicted"/>
<keyword evidence="1" id="KW-0812">Transmembrane</keyword>
<dbReference type="AlphaFoldDB" id="A0A158IS44"/>
<keyword evidence="1" id="KW-0472">Membrane</keyword>
<sequence length="199" mass="21017">MGLATDAVNHLGLEPDQTTTLLNAMPTACAVTCIFGTIGSALILATPGLILLHPLLAACKEYEADGDGCLHRLYVPLRDRRGGVAFLRSTIVAGSKFRSQPCSASNRRIIMRSKIGVTVLAAIALSWPAWAQSQAQPAASTAPNGSNDPIVQMRMEVAAANKTYDKKVSAAKKVYDHKKAEAAKERDAAIAAAHHGVSE</sequence>
<dbReference type="RefSeq" id="WP_327382565.1">
    <property type="nucleotide sequence ID" value="NZ_FCON02000027.1"/>
</dbReference>
<name>A0A158IS44_9BURK</name>
<organism evidence="2 3">
    <name type="scientific">Caballeronia choica</name>
    <dbReference type="NCBI Taxonomy" id="326476"/>
    <lineage>
        <taxon>Bacteria</taxon>
        <taxon>Pseudomonadati</taxon>
        <taxon>Pseudomonadota</taxon>
        <taxon>Betaproteobacteria</taxon>
        <taxon>Burkholderiales</taxon>
        <taxon>Burkholderiaceae</taxon>
        <taxon>Caballeronia</taxon>
    </lineage>
</organism>
<accession>A0A158IS44</accession>
<keyword evidence="1" id="KW-1133">Transmembrane helix</keyword>
<evidence type="ECO:0000256" key="1">
    <source>
        <dbReference type="SAM" id="Phobius"/>
    </source>
</evidence>